<dbReference type="AlphaFoldDB" id="A0A7S0BLZ4"/>
<proteinExistence type="predicted"/>
<protein>
    <submittedName>
        <fullName evidence="2">Uncharacterized protein</fullName>
    </submittedName>
</protein>
<evidence type="ECO:0000313" key="2">
    <source>
        <dbReference type="EMBL" id="CAD8396422.1"/>
    </source>
</evidence>
<dbReference type="EMBL" id="HBEK01011662">
    <property type="protein sequence ID" value="CAD8396422.1"/>
    <property type="molecule type" value="Transcribed_RNA"/>
</dbReference>
<organism evidence="2">
    <name type="scientific">Rhodosorus marinus</name>
    <dbReference type="NCBI Taxonomy" id="101924"/>
    <lineage>
        <taxon>Eukaryota</taxon>
        <taxon>Rhodophyta</taxon>
        <taxon>Stylonematophyceae</taxon>
        <taxon>Stylonematales</taxon>
        <taxon>Stylonemataceae</taxon>
        <taxon>Rhodosorus</taxon>
    </lineage>
</organism>
<gene>
    <name evidence="2" type="ORF">RMAR0315_LOCUS6409</name>
</gene>
<feature type="region of interest" description="Disordered" evidence="1">
    <location>
        <begin position="24"/>
        <end position="45"/>
    </location>
</feature>
<evidence type="ECO:0000256" key="1">
    <source>
        <dbReference type="SAM" id="MobiDB-lite"/>
    </source>
</evidence>
<accession>A0A7S0BLZ4</accession>
<sequence length="102" mass="11398">MREEGSEEMRGLASCIEHERLESFCEDEGEPERPDPPFEEGGGESGLVLEAGLRLERVVGEIRRLREILMSCMAIFRAMNANCSEEELRELGTAVLNVLKSA</sequence>
<name>A0A7S0BLZ4_9RHOD</name>
<reference evidence="2" key="1">
    <citation type="submission" date="2021-01" db="EMBL/GenBank/DDBJ databases">
        <authorList>
            <person name="Corre E."/>
            <person name="Pelletier E."/>
            <person name="Niang G."/>
            <person name="Scheremetjew M."/>
            <person name="Finn R."/>
            <person name="Kale V."/>
            <person name="Holt S."/>
            <person name="Cochrane G."/>
            <person name="Meng A."/>
            <person name="Brown T."/>
            <person name="Cohen L."/>
        </authorList>
    </citation>
    <scope>NUCLEOTIDE SEQUENCE</scope>
    <source>
        <strain evidence="2">UTEX LB 2760</strain>
    </source>
</reference>